<accession>A0A061EZ31</accession>
<sequence>MYSQIQPDLWPHSSALESTKSGAPLGSQGRLDLLLIWKELLSSPPLLLAHASLFLRLTPCACFQHEYLQAPYLFSVHAIRRVQRFQLAANPIKEVKANKLFETNKHVKTGSSGTKLLK</sequence>
<dbReference type="Proteomes" id="UP000026915">
    <property type="component" value="Chromosome 5"/>
</dbReference>
<dbReference type="Gramene" id="EOY07529">
    <property type="protein sequence ID" value="EOY07529"/>
    <property type="gene ID" value="TCM_021939"/>
</dbReference>
<organism evidence="1 2">
    <name type="scientific">Theobroma cacao</name>
    <name type="common">Cacao</name>
    <name type="synonym">Cocoa</name>
    <dbReference type="NCBI Taxonomy" id="3641"/>
    <lineage>
        <taxon>Eukaryota</taxon>
        <taxon>Viridiplantae</taxon>
        <taxon>Streptophyta</taxon>
        <taxon>Embryophyta</taxon>
        <taxon>Tracheophyta</taxon>
        <taxon>Spermatophyta</taxon>
        <taxon>Magnoliopsida</taxon>
        <taxon>eudicotyledons</taxon>
        <taxon>Gunneridae</taxon>
        <taxon>Pentapetalae</taxon>
        <taxon>rosids</taxon>
        <taxon>malvids</taxon>
        <taxon>Malvales</taxon>
        <taxon>Malvaceae</taxon>
        <taxon>Byttnerioideae</taxon>
        <taxon>Theobroma</taxon>
    </lineage>
</organism>
<keyword evidence="2" id="KW-1185">Reference proteome</keyword>
<reference evidence="1 2" key="1">
    <citation type="journal article" date="2013" name="Genome Biol.">
        <title>The genome sequence of the most widely cultivated cacao type and its use to identify candidate genes regulating pod color.</title>
        <authorList>
            <person name="Motamayor J.C."/>
            <person name="Mockaitis K."/>
            <person name="Schmutz J."/>
            <person name="Haiminen N."/>
            <person name="Iii D.L."/>
            <person name="Cornejo O."/>
            <person name="Findley S.D."/>
            <person name="Zheng P."/>
            <person name="Utro F."/>
            <person name="Royaert S."/>
            <person name="Saski C."/>
            <person name="Jenkins J."/>
            <person name="Podicheti R."/>
            <person name="Zhao M."/>
            <person name="Scheffler B.E."/>
            <person name="Stack J.C."/>
            <person name="Feltus F.A."/>
            <person name="Mustiga G.M."/>
            <person name="Amores F."/>
            <person name="Phillips W."/>
            <person name="Marelli J.P."/>
            <person name="May G.D."/>
            <person name="Shapiro H."/>
            <person name="Ma J."/>
            <person name="Bustamante C.D."/>
            <person name="Schnell R.J."/>
            <person name="Main D."/>
            <person name="Gilbert D."/>
            <person name="Parida L."/>
            <person name="Kuhn D.N."/>
        </authorList>
    </citation>
    <scope>NUCLEOTIDE SEQUENCE [LARGE SCALE GENOMIC DNA]</scope>
    <source>
        <strain evidence="2">cv. Matina 1-6</strain>
    </source>
</reference>
<name>A0A061EZ31_THECC</name>
<evidence type="ECO:0000313" key="1">
    <source>
        <dbReference type="EMBL" id="EOY07529.1"/>
    </source>
</evidence>
<dbReference type="AlphaFoldDB" id="A0A061EZ31"/>
<evidence type="ECO:0000313" key="2">
    <source>
        <dbReference type="Proteomes" id="UP000026915"/>
    </source>
</evidence>
<dbReference type="HOGENOM" id="CLU_2077360_0_0_1"/>
<protein>
    <submittedName>
        <fullName evidence="1">Uncharacterized protein</fullName>
    </submittedName>
</protein>
<dbReference type="EMBL" id="CM001883">
    <property type="protein sequence ID" value="EOY07529.1"/>
    <property type="molecule type" value="Genomic_DNA"/>
</dbReference>
<proteinExistence type="predicted"/>
<dbReference type="InParanoid" id="A0A061EZ31"/>
<gene>
    <name evidence="1" type="ORF">TCM_021939</name>
</gene>